<keyword evidence="3" id="KW-0175">Coiled coil</keyword>
<feature type="region of interest" description="Disordered" evidence="4">
    <location>
        <begin position="1"/>
        <end position="43"/>
    </location>
</feature>
<protein>
    <submittedName>
        <fullName evidence="5">Nineteen complex-related protein 2-domain-containing protein</fullName>
    </submittedName>
</protein>
<dbReference type="GO" id="GO:0071008">
    <property type="term" value="C:U2-type post-mRNA release spliceosomal complex"/>
    <property type="evidence" value="ECO:0007669"/>
    <property type="project" value="InterPro"/>
</dbReference>
<name>A0A8K0XL19_9AGAR</name>
<proteinExistence type="predicted"/>
<evidence type="ECO:0000256" key="4">
    <source>
        <dbReference type="SAM" id="MobiDB-lite"/>
    </source>
</evidence>
<dbReference type="GO" id="GO:0000390">
    <property type="term" value="P:spliceosomal complex disassembly"/>
    <property type="evidence" value="ECO:0007669"/>
    <property type="project" value="InterPro"/>
</dbReference>
<reference evidence="5" key="1">
    <citation type="journal article" date="2021" name="New Phytol.">
        <title>Evolutionary innovations through gain and loss of genes in the ectomycorrhizal Boletales.</title>
        <authorList>
            <person name="Wu G."/>
            <person name="Miyauchi S."/>
            <person name="Morin E."/>
            <person name="Kuo A."/>
            <person name="Drula E."/>
            <person name="Varga T."/>
            <person name="Kohler A."/>
            <person name="Feng B."/>
            <person name="Cao Y."/>
            <person name="Lipzen A."/>
            <person name="Daum C."/>
            <person name="Hundley H."/>
            <person name="Pangilinan J."/>
            <person name="Johnson J."/>
            <person name="Barry K."/>
            <person name="LaButti K."/>
            <person name="Ng V."/>
            <person name="Ahrendt S."/>
            <person name="Min B."/>
            <person name="Choi I.G."/>
            <person name="Park H."/>
            <person name="Plett J.M."/>
            <person name="Magnuson J."/>
            <person name="Spatafora J.W."/>
            <person name="Nagy L.G."/>
            <person name="Henrissat B."/>
            <person name="Grigoriev I.V."/>
            <person name="Yang Z.L."/>
            <person name="Xu J."/>
            <person name="Martin F.M."/>
        </authorList>
    </citation>
    <scope>NUCLEOTIDE SEQUENCE</scope>
    <source>
        <strain evidence="5">KKN 215</strain>
    </source>
</reference>
<feature type="compositionally biased region" description="Basic residues" evidence="4">
    <location>
        <begin position="8"/>
        <end position="17"/>
    </location>
</feature>
<organism evidence="5 6">
    <name type="scientific">Cristinia sonorae</name>
    <dbReference type="NCBI Taxonomy" id="1940300"/>
    <lineage>
        <taxon>Eukaryota</taxon>
        <taxon>Fungi</taxon>
        <taxon>Dikarya</taxon>
        <taxon>Basidiomycota</taxon>
        <taxon>Agaricomycotina</taxon>
        <taxon>Agaricomycetes</taxon>
        <taxon>Agaricomycetidae</taxon>
        <taxon>Agaricales</taxon>
        <taxon>Pleurotineae</taxon>
        <taxon>Stephanosporaceae</taxon>
        <taxon>Cristinia</taxon>
    </lineage>
</organism>
<keyword evidence="2" id="KW-0539">Nucleus</keyword>
<feature type="compositionally biased region" description="Polar residues" evidence="4">
    <location>
        <begin position="87"/>
        <end position="101"/>
    </location>
</feature>
<evidence type="ECO:0000256" key="1">
    <source>
        <dbReference type="ARBA" id="ARBA00004123"/>
    </source>
</evidence>
<dbReference type="OrthoDB" id="429427at2759"/>
<dbReference type="PANTHER" id="PTHR12214">
    <property type="entry name" value="GC-RICH SEQUENCE DNA-BINDING FACTOR"/>
    <property type="match status" value="1"/>
</dbReference>
<dbReference type="Pfam" id="PF15458">
    <property type="entry name" value="NTR2"/>
    <property type="match status" value="1"/>
</dbReference>
<feature type="region of interest" description="Disordered" evidence="4">
    <location>
        <begin position="175"/>
        <end position="194"/>
    </location>
</feature>
<dbReference type="GO" id="GO:0003677">
    <property type="term" value="F:DNA binding"/>
    <property type="evidence" value="ECO:0007669"/>
    <property type="project" value="InterPro"/>
</dbReference>
<keyword evidence="6" id="KW-1185">Reference proteome</keyword>
<accession>A0A8K0XL19</accession>
<dbReference type="Proteomes" id="UP000813824">
    <property type="component" value="Unassembled WGS sequence"/>
</dbReference>
<feature type="region of interest" description="Disordered" evidence="4">
    <location>
        <begin position="283"/>
        <end position="306"/>
    </location>
</feature>
<feature type="region of interest" description="Disordered" evidence="4">
    <location>
        <begin position="84"/>
        <end position="116"/>
    </location>
</feature>
<dbReference type="PANTHER" id="PTHR12214:SF0">
    <property type="entry name" value="LD29489P"/>
    <property type="match status" value="1"/>
</dbReference>
<dbReference type="InterPro" id="IPR012890">
    <property type="entry name" value="GCFC2-like"/>
</dbReference>
<evidence type="ECO:0000256" key="2">
    <source>
        <dbReference type="ARBA" id="ARBA00023242"/>
    </source>
</evidence>
<comment type="caution">
    <text evidence="5">The sequence shown here is derived from an EMBL/GenBank/DDBJ whole genome shotgun (WGS) entry which is preliminary data.</text>
</comment>
<dbReference type="AlphaFoldDB" id="A0A8K0XL19"/>
<gene>
    <name evidence="5" type="ORF">BXZ70DRAFT_978607</name>
</gene>
<comment type="subcellular location">
    <subcellularLocation>
        <location evidence="1">Nucleus</location>
    </subcellularLocation>
</comment>
<dbReference type="InterPro" id="IPR028211">
    <property type="entry name" value="Ntr2"/>
</dbReference>
<sequence>MSEGSITFKKRTKPSTRSKRDIESDADATTEVPSEVGGGESPISLVTKLKKRVKPKSRLSFGAEEEEGDGEVFQLKKSNLSRKLELSKQSSLTSGVLTSPFNPIAGTPPSTGPSYSAAYLNELKASTPSSRPRVADDESISYDADVSMGTSMYSTQVVDLTEDAEGDTVIPSGASITAAKEKRERLRKTVASGSEDYISLSLTKKENYSTGPHPSSRLVREEDELGEGDDEFAEYTSAQERIALGKKSRKVEAQKRRENMNELIADAEEEDEETMEWEQEQLRRGGLRTESPAVSAQKPVYKPAPIPTPTQIPTLGAAVASLSRALATLTTSHTQHTSSMVSMGDERTRLDLREKELRSIIVTAEDKRSWFAAFREWIESVATFLDEKYPLLEKLEDEHVSLLKERSEMIAKRRLAEDEDDLSLFLGGLPTPPREQLEETDELGRVIPQSNPTIVRRERLAARNLRRQHRLASKSARQNQEDEGFSTDSSLPPSDAADFVTATQKVKSKSRDVLADVKAKDFLDPRAGLVKWFGEWRDRFGETYTGAWGGLGMVGAWEFWTRLEILGWDPLEDTRTLDTFNWYAALHDYSRPRQQMDEDEDMEPELGPDGDLVFAMITTAVIPRVCKLLEGGSFDPYSGKHIRRLVDLVEEIEISTTKENAKFEMLLKSVFLVFQSAIKATEAVLPNYLALNRPHFDPEAIPARRRFLVRQYKLLHNIVRWRRYASDKFGLGLLVSALVSDCIFPVAEGGWEVGGEEVMQKVVGVLPPELVPVPVKVRMSLK</sequence>
<evidence type="ECO:0000313" key="6">
    <source>
        <dbReference type="Proteomes" id="UP000813824"/>
    </source>
</evidence>
<evidence type="ECO:0000313" key="5">
    <source>
        <dbReference type="EMBL" id="KAH8085409.1"/>
    </source>
</evidence>
<feature type="coiled-coil region" evidence="3">
    <location>
        <begin position="250"/>
        <end position="280"/>
    </location>
</feature>
<dbReference type="EMBL" id="JAEVFJ010000044">
    <property type="protein sequence ID" value="KAH8085409.1"/>
    <property type="molecule type" value="Genomic_DNA"/>
</dbReference>
<feature type="region of interest" description="Disordered" evidence="4">
    <location>
        <begin position="467"/>
        <end position="496"/>
    </location>
</feature>
<evidence type="ECO:0000256" key="3">
    <source>
        <dbReference type="SAM" id="Coils"/>
    </source>
</evidence>